<organism evidence="11 12">
    <name type="scientific">Thiohalospira halophila DSM 15071</name>
    <dbReference type="NCBI Taxonomy" id="1123397"/>
    <lineage>
        <taxon>Bacteria</taxon>
        <taxon>Pseudomonadati</taxon>
        <taxon>Pseudomonadota</taxon>
        <taxon>Gammaproteobacteria</taxon>
        <taxon>Thiohalospirales</taxon>
        <taxon>Thiohalospiraceae</taxon>
        <taxon>Thiohalospira</taxon>
    </lineage>
</organism>
<dbReference type="CDD" id="cd07984">
    <property type="entry name" value="LPLAT_LABLAT-like"/>
    <property type="match status" value="1"/>
</dbReference>
<proteinExistence type="inferred from homology"/>
<dbReference type="UniPathway" id="UPA00030"/>
<evidence type="ECO:0000256" key="7">
    <source>
        <dbReference type="ARBA" id="ARBA00023136"/>
    </source>
</evidence>
<dbReference type="PIRSF" id="PIRSF026649">
    <property type="entry name" value="MsbB"/>
    <property type="match status" value="1"/>
</dbReference>
<dbReference type="GO" id="GO:0008913">
    <property type="term" value="F:Kdo2-lipid IVA acyltransferase activity"/>
    <property type="evidence" value="ECO:0007669"/>
    <property type="project" value="UniProtKB-EC"/>
</dbReference>
<dbReference type="RefSeq" id="WP_093429013.1">
    <property type="nucleotide sequence ID" value="NZ_FOMJ01000009.1"/>
</dbReference>
<dbReference type="GO" id="GO:0009103">
    <property type="term" value="P:lipopolysaccharide biosynthetic process"/>
    <property type="evidence" value="ECO:0007669"/>
    <property type="project" value="UniProtKB-UniRule"/>
</dbReference>
<dbReference type="UniPathway" id="UPA00360">
    <property type="reaction ID" value="UER00485"/>
</dbReference>
<dbReference type="GO" id="GO:0005886">
    <property type="term" value="C:plasma membrane"/>
    <property type="evidence" value="ECO:0007669"/>
    <property type="project" value="UniProtKB-SubCell"/>
</dbReference>
<evidence type="ECO:0000256" key="6">
    <source>
        <dbReference type="ARBA" id="ARBA00022989"/>
    </source>
</evidence>
<name>A0A1I1VQB0_9GAMM</name>
<keyword evidence="3 9" id="KW-0808">Transferase</keyword>
<dbReference type="EC" id="2.3.1.241" evidence="9"/>
<evidence type="ECO:0000313" key="11">
    <source>
        <dbReference type="EMBL" id="SFD82700.1"/>
    </source>
</evidence>
<evidence type="ECO:0000256" key="10">
    <source>
        <dbReference type="SAM" id="MobiDB-lite"/>
    </source>
</evidence>
<keyword evidence="5 9" id="KW-0448">Lipopolysaccharide biosynthesis</keyword>
<evidence type="ECO:0000256" key="4">
    <source>
        <dbReference type="ARBA" id="ARBA00022692"/>
    </source>
</evidence>
<feature type="short sequence motif" description="HXXXXD motif" evidence="9">
    <location>
        <begin position="147"/>
        <end position="152"/>
    </location>
</feature>
<dbReference type="InterPro" id="IPR004960">
    <property type="entry name" value="LipA_acyltrans"/>
</dbReference>
<dbReference type="EMBL" id="FOMJ01000009">
    <property type="protein sequence ID" value="SFD82700.1"/>
    <property type="molecule type" value="Genomic_DNA"/>
</dbReference>
<feature type="region of interest" description="Disordered" evidence="10">
    <location>
        <begin position="1"/>
        <end position="25"/>
    </location>
</feature>
<keyword evidence="12" id="KW-1185">Reference proteome</keyword>
<comment type="pathway">
    <text evidence="9">Glycolipid biosynthesis; KDO(2)-lipid A biosynthesis; KDO(2)-lipid A from CMP-3-deoxy-D-manno-octulosonate and lipid IV(A): step 3/4.</text>
</comment>
<dbReference type="PANTHER" id="PTHR30606:SF9">
    <property type="entry name" value="LIPID A BIOSYNTHESIS LAUROYLTRANSFERASE"/>
    <property type="match status" value="1"/>
</dbReference>
<evidence type="ECO:0000256" key="1">
    <source>
        <dbReference type="ARBA" id="ARBA00022475"/>
    </source>
</evidence>
<comment type="similarity">
    <text evidence="9">Belongs to the LpxL/LpxM/LpxP family.</text>
</comment>
<dbReference type="STRING" id="1123397.SAMN05660831_02402"/>
<dbReference type="HAMAP" id="MF_01942">
    <property type="entry name" value="Lipid_A_LpxL_LpxP"/>
    <property type="match status" value="1"/>
</dbReference>
<dbReference type="PANTHER" id="PTHR30606">
    <property type="entry name" value="LIPID A BIOSYNTHESIS LAUROYL ACYLTRANSFERASE"/>
    <property type="match status" value="1"/>
</dbReference>
<comment type="pathway">
    <text evidence="9">Bacterial outer membrane biogenesis; lipopolysaccharide biosynthesis.</text>
</comment>
<keyword evidence="2 9" id="KW-0997">Cell inner membrane</keyword>
<keyword evidence="4 9" id="KW-0812">Transmembrane</keyword>
<accession>A0A1I1VQB0</accession>
<dbReference type="AlphaFoldDB" id="A0A1I1VQB0"/>
<evidence type="ECO:0000256" key="8">
    <source>
        <dbReference type="ARBA" id="ARBA00023315"/>
    </source>
</evidence>
<sequence length="320" mass="36468">MSAEDRKKRRKQRRKERNRRRAESHPAHPRFWPTWVGLGLLRLMAFVPIPVLGAVADGLGTLGWALMPGRRHVVRVNLATAFPEKPEAERRRLERGAFRAGLRGGVEGALSWWASERRLARRYTIEGLEHLEAARAQGKGILLLGGHYTTLEISGRLLRRHVPDLYPTYKAATNPVFDRVMVNQRKKLFAGLPESRDMRAMLRAFKRGGVVWYAPDQDFGRKRSVFAPFMGTLAATVPMTGRIARTSGAPVVPLYSERRPGNCWHLRLAPALEDFPTGDDVEDATRINAAIEEEVRRTPDQYLWLHARYRTRPKGEPPIY</sequence>
<protein>
    <recommendedName>
        <fullName evidence="9">Lipid A biosynthesis acyltransferase</fullName>
        <ecNumber evidence="9">2.3.1.241</ecNumber>
    </recommendedName>
    <alternativeName>
        <fullName evidence="9">Kdo(2)-lipid IV(A) acyltransferase</fullName>
    </alternativeName>
</protein>
<evidence type="ECO:0000256" key="5">
    <source>
        <dbReference type="ARBA" id="ARBA00022985"/>
    </source>
</evidence>
<dbReference type="OrthoDB" id="9803456at2"/>
<evidence type="ECO:0000313" key="12">
    <source>
        <dbReference type="Proteomes" id="UP000198611"/>
    </source>
</evidence>
<gene>
    <name evidence="9" type="primary">lpxL</name>
    <name evidence="11" type="ORF">SAMN05660831_02402</name>
</gene>
<dbReference type="Proteomes" id="UP000198611">
    <property type="component" value="Unassembled WGS sequence"/>
</dbReference>
<dbReference type="GO" id="GO:0036104">
    <property type="term" value="P:Kdo2-lipid A biosynthetic process"/>
    <property type="evidence" value="ECO:0007669"/>
    <property type="project" value="UniProtKB-UniRule"/>
</dbReference>
<dbReference type="InterPro" id="IPR011920">
    <property type="entry name" value="Lipid_A_LpxL_LpxP"/>
</dbReference>
<comment type="catalytic activity">
    <reaction evidence="9">
        <text>an alpha-Kdo-(2-&gt;4)-alpha-Kdo-(2-&gt;6)-lipid IVA + a fatty acyl-[ACP] = an alpha-Kdo-(2-&gt;4)-alpha-Kdo-(2-&gt;6)-(acyl)-lipid IVA + holo-[ACP]</text>
        <dbReference type="Rhea" id="RHEA:69396"/>
        <dbReference type="Rhea" id="RHEA-COMP:9685"/>
        <dbReference type="Rhea" id="RHEA-COMP:14125"/>
        <dbReference type="ChEBI" id="CHEBI:64479"/>
        <dbReference type="ChEBI" id="CHEBI:138651"/>
        <dbReference type="ChEBI" id="CHEBI:176429"/>
        <dbReference type="ChEBI" id="CHEBI:176430"/>
        <dbReference type="EC" id="2.3.1.241"/>
    </reaction>
</comment>
<evidence type="ECO:0000256" key="3">
    <source>
        <dbReference type="ARBA" id="ARBA00022679"/>
    </source>
</evidence>
<evidence type="ECO:0000256" key="2">
    <source>
        <dbReference type="ARBA" id="ARBA00022519"/>
    </source>
</evidence>
<feature type="compositionally biased region" description="Basic residues" evidence="10">
    <location>
        <begin position="7"/>
        <end position="20"/>
    </location>
</feature>
<comment type="subcellular location">
    <subcellularLocation>
        <location evidence="9">Cell inner membrane</location>
        <topology evidence="9">Single-pass membrane protein</topology>
    </subcellularLocation>
</comment>
<evidence type="ECO:0000256" key="9">
    <source>
        <dbReference type="HAMAP-Rule" id="MF_01942"/>
    </source>
</evidence>
<dbReference type="Pfam" id="PF03279">
    <property type="entry name" value="Lip_A_acyltrans"/>
    <property type="match status" value="1"/>
</dbReference>
<keyword evidence="8 9" id="KW-0012">Acyltransferase</keyword>
<comment type="function">
    <text evidence="9">Catalyzes the transfer of an acyl chain from an acyl-[acyl-carrier-protein] (ACP) to a Kdo(2)-lipid IV(A) to form a Kdo(2)-(acyl)-lipid IV(A).</text>
</comment>
<keyword evidence="7 9" id="KW-0472">Membrane</keyword>
<reference evidence="11 12" key="1">
    <citation type="submission" date="2016-10" db="EMBL/GenBank/DDBJ databases">
        <authorList>
            <person name="de Groot N.N."/>
        </authorList>
    </citation>
    <scope>NUCLEOTIDE SEQUENCE [LARGE SCALE GENOMIC DNA]</scope>
    <source>
        <strain evidence="11 12">HL3</strain>
    </source>
</reference>
<dbReference type="GO" id="GO:0009245">
    <property type="term" value="P:lipid A biosynthetic process"/>
    <property type="evidence" value="ECO:0007669"/>
    <property type="project" value="InterPro"/>
</dbReference>
<keyword evidence="1 9" id="KW-1003">Cell membrane</keyword>
<keyword evidence="6 9" id="KW-1133">Transmembrane helix</keyword>